<reference evidence="2 3" key="1">
    <citation type="submission" date="2019-03" db="EMBL/GenBank/DDBJ databases">
        <title>First draft genome of Liparis tanakae, snailfish: a comprehensive survey of snailfish specific genes.</title>
        <authorList>
            <person name="Kim W."/>
            <person name="Song I."/>
            <person name="Jeong J.-H."/>
            <person name="Kim D."/>
            <person name="Kim S."/>
            <person name="Ryu S."/>
            <person name="Song J.Y."/>
            <person name="Lee S.K."/>
        </authorList>
    </citation>
    <scope>NUCLEOTIDE SEQUENCE [LARGE SCALE GENOMIC DNA]</scope>
    <source>
        <tissue evidence="2">Muscle</tissue>
    </source>
</reference>
<protein>
    <submittedName>
        <fullName evidence="2">Uncharacterized protein</fullName>
    </submittedName>
</protein>
<proteinExistence type="predicted"/>
<accession>A0A4Z2FXZ5</accession>
<organism evidence="2 3">
    <name type="scientific">Liparis tanakae</name>
    <name type="common">Tanaka's snailfish</name>
    <dbReference type="NCBI Taxonomy" id="230148"/>
    <lineage>
        <taxon>Eukaryota</taxon>
        <taxon>Metazoa</taxon>
        <taxon>Chordata</taxon>
        <taxon>Craniata</taxon>
        <taxon>Vertebrata</taxon>
        <taxon>Euteleostomi</taxon>
        <taxon>Actinopterygii</taxon>
        <taxon>Neopterygii</taxon>
        <taxon>Teleostei</taxon>
        <taxon>Neoteleostei</taxon>
        <taxon>Acanthomorphata</taxon>
        <taxon>Eupercaria</taxon>
        <taxon>Perciformes</taxon>
        <taxon>Cottioidei</taxon>
        <taxon>Cottales</taxon>
        <taxon>Liparidae</taxon>
        <taxon>Liparis</taxon>
    </lineage>
</organism>
<sequence length="89" mass="10358">MWRPLWPPSELPGVTRGGLCADKDHPRIKTTVRIRIRVKTRVRIRVRIRVKTRVRIRVKTRKLPRYEESPGPETSALVLVHTADENPST</sequence>
<keyword evidence="3" id="KW-1185">Reference proteome</keyword>
<evidence type="ECO:0000313" key="2">
    <source>
        <dbReference type="EMBL" id="TNN46099.1"/>
    </source>
</evidence>
<dbReference type="EMBL" id="SRLO01000809">
    <property type="protein sequence ID" value="TNN46099.1"/>
    <property type="molecule type" value="Genomic_DNA"/>
</dbReference>
<feature type="region of interest" description="Disordered" evidence="1">
    <location>
        <begin position="65"/>
        <end position="89"/>
    </location>
</feature>
<comment type="caution">
    <text evidence="2">The sequence shown here is derived from an EMBL/GenBank/DDBJ whole genome shotgun (WGS) entry which is preliminary data.</text>
</comment>
<gene>
    <name evidence="2" type="ORF">EYF80_043717</name>
</gene>
<name>A0A4Z2FXZ5_9TELE</name>
<evidence type="ECO:0000313" key="3">
    <source>
        <dbReference type="Proteomes" id="UP000314294"/>
    </source>
</evidence>
<evidence type="ECO:0000256" key="1">
    <source>
        <dbReference type="SAM" id="MobiDB-lite"/>
    </source>
</evidence>
<dbReference type="Proteomes" id="UP000314294">
    <property type="component" value="Unassembled WGS sequence"/>
</dbReference>
<dbReference type="AlphaFoldDB" id="A0A4Z2FXZ5"/>